<dbReference type="CDD" id="cd00839">
    <property type="entry name" value="MPP_PAPs"/>
    <property type="match status" value="1"/>
</dbReference>
<dbReference type="Pfam" id="PF16656">
    <property type="entry name" value="Pur_ac_phosph_N"/>
    <property type="match status" value="1"/>
</dbReference>
<evidence type="ECO:0000256" key="2">
    <source>
        <dbReference type="ARBA" id="ARBA00023180"/>
    </source>
</evidence>
<evidence type="ECO:0000259" key="4">
    <source>
        <dbReference type="Pfam" id="PF00149"/>
    </source>
</evidence>
<accession>A0A9P8DYZ9</accession>
<feature type="non-terminal residue" evidence="7">
    <location>
        <position position="1"/>
    </location>
</feature>
<dbReference type="InterPro" id="IPR015914">
    <property type="entry name" value="PAPs_N"/>
</dbReference>
<evidence type="ECO:0000256" key="1">
    <source>
        <dbReference type="ARBA" id="ARBA00022729"/>
    </source>
</evidence>
<keyword evidence="1 3" id="KW-0732">Signal</keyword>
<reference evidence="7" key="2">
    <citation type="submission" date="2021-08" db="EMBL/GenBank/DDBJ databases">
        <authorList>
            <person name="Gostincar C."/>
            <person name="Sun X."/>
            <person name="Song Z."/>
            <person name="Gunde-Cimerman N."/>
        </authorList>
    </citation>
    <scope>NUCLEOTIDE SEQUENCE</scope>
    <source>
        <strain evidence="7">EXF-9911</strain>
    </source>
</reference>
<sequence>MFPRGLLLLASTFALGEALNYNKSLNSQVRSAYHGSTGITISWNTYDKLSNATVHYGLNANQLDQIAIGNVSVTYNTSLTYNNHVRISGLLPNMQYYYLPEHLLPDAVPEPFTFTTSRPLGDNSPLNVAVVIDMGAMGDEGLTTYAGTGVASQEILLPGEQNTIQSLASQTSTFDFVAHPGDYAYADTWLKETQGGFINGNATYSQAYKAYESILDDFFDQLTPITTRLPYMVSPGNHEANCLNKASNLCMPGQENFTGYVNHWRMPSDVATQAPNNFGVGNMWYSYDHGMVHFVSVDTETDIPNAPDADYPAGPFAPSGQQIAWLKADLAAVNRTVTPWVIVFGHRPYYTSGDSCASCQAAFEDIFIKYNVDLVMNGHFHVFERNAPIGKNGTIDPNGLNNPAAPWYIINGLGGHYAGLDTFSQIQPYQDFGIDLNNATYGWSRLTFHNCSHLTHELVNSSSNAVIDTATLYKARSCPSAIINNYDIPGFEKPTSLPGAIQAPRGYLGYSQLETFNPSQCAAICNLKKASNGNYACDFFTVYVEQVDGVSEGAFCAFYTSTWNTTYATFHGQHRGGKHVTITDAYGYARST</sequence>
<dbReference type="SUPFAM" id="SSF56300">
    <property type="entry name" value="Metallo-dependent phosphatases"/>
    <property type="match status" value="1"/>
</dbReference>
<dbReference type="SUPFAM" id="SSF49363">
    <property type="entry name" value="Purple acid phosphatase, N-terminal domain"/>
    <property type="match status" value="1"/>
</dbReference>
<evidence type="ECO:0000256" key="3">
    <source>
        <dbReference type="RuleBase" id="RU361203"/>
    </source>
</evidence>
<dbReference type="Proteomes" id="UP000779574">
    <property type="component" value="Unassembled WGS sequence"/>
</dbReference>
<comment type="similarity">
    <text evidence="3">Belongs to the metallophosphoesterase superfamily. Purple acid phosphatase family.</text>
</comment>
<proteinExistence type="inferred from homology"/>
<comment type="caution">
    <text evidence="7">The sequence shown here is derived from an EMBL/GenBank/DDBJ whole genome shotgun (WGS) entry which is preliminary data.</text>
</comment>
<protein>
    <recommendedName>
        <fullName evidence="3">Purple acid phosphatase</fullName>
        <ecNumber evidence="3">3.1.3.2</ecNumber>
    </recommendedName>
</protein>
<dbReference type="PANTHER" id="PTHR45867">
    <property type="entry name" value="PURPLE ACID PHOSPHATASE"/>
    <property type="match status" value="1"/>
</dbReference>
<evidence type="ECO:0000259" key="5">
    <source>
        <dbReference type="Pfam" id="PF14008"/>
    </source>
</evidence>
<dbReference type="GO" id="GO:0003993">
    <property type="term" value="F:acid phosphatase activity"/>
    <property type="evidence" value="ECO:0007669"/>
    <property type="project" value="UniProtKB-EC"/>
</dbReference>
<feature type="domain" description="Purple acid phosphatase C-terminal" evidence="5">
    <location>
        <begin position="405"/>
        <end position="469"/>
    </location>
</feature>
<organism evidence="7 8">
    <name type="scientific">Aureobasidium melanogenum</name>
    <name type="common">Aureobasidium pullulans var. melanogenum</name>
    <dbReference type="NCBI Taxonomy" id="46634"/>
    <lineage>
        <taxon>Eukaryota</taxon>
        <taxon>Fungi</taxon>
        <taxon>Dikarya</taxon>
        <taxon>Ascomycota</taxon>
        <taxon>Pezizomycotina</taxon>
        <taxon>Dothideomycetes</taxon>
        <taxon>Dothideomycetidae</taxon>
        <taxon>Dothideales</taxon>
        <taxon>Saccotheciaceae</taxon>
        <taxon>Aureobasidium</taxon>
    </lineage>
</organism>
<name>A0A9P8DYZ9_AURME</name>
<dbReference type="Gene3D" id="3.60.21.10">
    <property type="match status" value="1"/>
</dbReference>
<dbReference type="Pfam" id="PF00149">
    <property type="entry name" value="Metallophos"/>
    <property type="match status" value="1"/>
</dbReference>
<evidence type="ECO:0000313" key="8">
    <source>
        <dbReference type="Proteomes" id="UP000779574"/>
    </source>
</evidence>
<dbReference type="EC" id="3.1.3.2" evidence="3"/>
<gene>
    <name evidence="7" type="ORF">KCU76_g18049</name>
</gene>
<evidence type="ECO:0000313" key="7">
    <source>
        <dbReference type="EMBL" id="KAG9666256.1"/>
    </source>
</evidence>
<dbReference type="InterPro" id="IPR041792">
    <property type="entry name" value="MPP_PAP"/>
</dbReference>
<dbReference type="InterPro" id="IPR029052">
    <property type="entry name" value="Metallo-depent_PP-like"/>
</dbReference>
<dbReference type="Pfam" id="PF14008">
    <property type="entry name" value="Metallophos_C"/>
    <property type="match status" value="1"/>
</dbReference>
<dbReference type="GO" id="GO:0046872">
    <property type="term" value="F:metal ion binding"/>
    <property type="evidence" value="ECO:0007669"/>
    <property type="project" value="InterPro"/>
</dbReference>
<feature type="signal peptide" evidence="3">
    <location>
        <begin position="1"/>
        <end position="18"/>
    </location>
</feature>
<feature type="domain" description="Calcineurin-like phosphoesterase" evidence="4">
    <location>
        <begin position="171"/>
        <end position="382"/>
    </location>
</feature>
<dbReference type="InterPro" id="IPR025733">
    <property type="entry name" value="PAPs_C"/>
</dbReference>
<dbReference type="Gene3D" id="2.60.40.380">
    <property type="entry name" value="Purple acid phosphatase-like, N-terminal"/>
    <property type="match status" value="1"/>
</dbReference>
<dbReference type="AlphaFoldDB" id="A0A9P8DYZ9"/>
<feature type="chain" id="PRO_5040542255" description="Purple acid phosphatase" evidence="3">
    <location>
        <begin position="19"/>
        <end position="592"/>
    </location>
</feature>
<dbReference type="InterPro" id="IPR004843">
    <property type="entry name" value="Calcineurin-like_PHP"/>
</dbReference>
<evidence type="ECO:0000259" key="6">
    <source>
        <dbReference type="Pfam" id="PF16656"/>
    </source>
</evidence>
<reference evidence="7" key="1">
    <citation type="journal article" date="2021" name="J Fungi (Basel)">
        <title>Virulence traits and population genomics of the black yeast Aureobasidium melanogenum.</title>
        <authorList>
            <person name="Cernosa A."/>
            <person name="Sun X."/>
            <person name="Gostincar C."/>
            <person name="Fang C."/>
            <person name="Gunde-Cimerman N."/>
            <person name="Song Z."/>
        </authorList>
    </citation>
    <scope>NUCLEOTIDE SEQUENCE</scope>
    <source>
        <strain evidence="7">EXF-9911</strain>
    </source>
</reference>
<feature type="domain" description="Purple acid phosphatase N-terminal" evidence="6">
    <location>
        <begin position="28"/>
        <end position="99"/>
    </location>
</feature>
<keyword evidence="3" id="KW-0378">Hydrolase</keyword>
<dbReference type="InterPro" id="IPR008963">
    <property type="entry name" value="Purple_acid_Pase-like_N"/>
</dbReference>
<keyword evidence="2" id="KW-0325">Glycoprotein</keyword>
<comment type="catalytic activity">
    <reaction evidence="3">
        <text>a phosphate monoester + H2O = an alcohol + phosphate</text>
        <dbReference type="Rhea" id="RHEA:15017"/>
        <dbReference type="ChEBI" id="CHEBI:15377"/>
        <dbReference type="ChEBI" id="CHEBI:30879"/>
        <dbReference type="ChEBI" id="CHEBI:43474"/>
        <dbReference type="ChEBI" id="CHEBI:67140"/>
        <dbReference type="EC" id="3.1.3.2"/>
    </reaction>
</comment>
<dbReference type="EMBL" id="JAHFXF010001522">
    <property type="protein sequence ID" value="KAG9666256.1"/>
    <property type="molecule type" value="Genomic_DNA"/>
</dbReference>